<reference evidence="2" key="1">
    <citation type="journal article" date="2017" name="Front. Plant Sci.">
        <title>Climate Clever Clovers: New Paradigm to Reduce the Environmental Footprint of Ruminants by Breeding Low Methanogenic Forages Utilizing Haplotype Variation.</title>
        <authorList>
            <person name="Kaur P."/>
            <person name="Appels R."/>
            <person name="Bayer P.E."/>
            <person name="Keeble-Gagnere G."/>
            <person name="Wang J."/>
            <person name="Hirakawa H."/>
            <person name="Shirasawa K."/>
            <person name="Vercoe P."/>
            <person name="Stefanova K."/>
            <person name="Durmic Z."/>
            <person name="Nichols P."/>
            <person name="Revell C."/>
            <person name="Isobe S.N."/>
            <person name="Edwards D."/>
            <person name="Erskine W."/>
        </authorList>
    </citation>
    <scope>NUCLEOTIDE SEQUENCE [LARGE SCALE GENOMIC DNA]</scope>
    <source>
        <strain evidence="2">cv. Daliak</strain>
    </source>
</reference>
<dbReference type="Proteomes" id="UP000242715">
    <property type="component" value="Unassembled WGS sequence"/>
</dbReference>
<evidence type="ECO:0000313" key="2">
    <source>
        <dbReference type="Proteomes" id="UP000242715"/>
    </source>
</evidence>
<accession>A0A2Z6MP48</accession>
<organism evidence="1 2">
    <name type="scientific">Trifolium subterraneum</name>
    <name type="common">Subterranean clover</name>
    <dbReference type="NCBI Taxonomy" id="3900"/>
    <lineage>
        <taxon>Eukaryota</taxon>
        <taxon>Viridiplantae</taxon>
        <taxon>Streptophyta</taxon>
        <taxon>Embryophyta</taxon>
        <taxon>Tracheophyta</taxon>
        <taxon>Spermatophyta</taxon>
        <taxon>Magnoliopsida</taxon>
        <taxon>eudicotyledons</taxon>
        <taxon>Gunneridae</taxon>
        <taxon>Pentapetalae</taxon>
        <taxon>rosids</taxon>
        <taxon>fabids</taxon>
        <taxon>Fabales</taxon>
        <taxon>Fabaceae</taxon>
        <taxon>Papilionoideae</taxon>
        <taxon>50 kb inversion clade</taxon>
        <taxon>NPAAA clade</taxon>
        <taxon>Hologalegina</taxon>
        <taxon>IRL clade</taxon>
        <taxon>Trifolieae</taxon>
        <taxon>Trifolium</taxon>
    </lineage>
</organism>
<name>A0A2Z6MP48_TRISU</name>
<dbReference type="EMBL" id="DF973518">
    <property type="protein sequence ID" value="GAU33151.1"/>
    <property type="molecule type" value="Genomic_DNA"/>
</dbReference>
<dbReference type="AlphaFoldDB" id="A0A2Z6MP48"/>
<gene>
    <name evidence="1" type="ORF">TSUD_206100</name>
</gene>
<sequence>MAGPAPEELLVLMEYFWTVCDESYDSFDAMGLQEILLKGIYAYVYDLCIRLAEGVAPCSSPAETAVKMEMMNMLWPVGGGDDP</sequence>
<proteinExistence type="predicted"/>
<protein>
    <submittedName>
        <fullName evidence="1">Uncharacterized protein</fullName>
    </submittedName>
</protein>
<keyword evidence="2" id="KW-1185">Reference proteome</keyword>
<evidence type="ECO:0000313" key="1">
    <source>
        <dbReference type="EMBL" id="GAU33151.1"/>
    </source>
</evidence>